<dbReference type="Gene3D" id="2.10.25.10">
    <property type="entry name" value="Laminin"/>
    <property type="match status" value="2"/>
</dbReference>
<proteinExistence type="predicted"/>
<dbReference type="PROSITE" id="PS50026">
    <property type="entry name" value="EGF_3"/>
    <property type="match status" value="1"/>
</dbReference>
<evidence type="ECO:0000313" key="7">
    <source>
        <dbReference type="WBParaSite" id="ASIM_0001502801-mRNA-1"/>
    </source>
</evidence>
<evidence type="ECO:0000313" key="6">
    <source>
        <dbReference type="Proteomes" id="UP000267096"/>
    </source>
</evidence>
<reference evidence="7" key="1">
    <citation type="submission" date="2017-02" db="UniProtKB">
        <authorList>
            <consortium name="WormBaseParasite"/>
        </authorList>
    </citation>
    <scope>IDENTIFICATION</scope>
</reference>
<dbReference type="InterPro" id="IPR052108">
    <property type="entry name" value="MEGF/SIB"/>
</dbReference>
<keyword evidence="1" id="KW-1015">Disulfide bond</keyword>
<dbReference type="SMART" id="SM00181">
    <property type="entry name" value="EGF"/>
    <property type="match status" value="2"/>
</dbReference>
<gene>
    <name evidence="5" type="ORF">ASIM_LOCUS14438</name>
</gene>
<feature type="domain" description="EGF-like" evidence="4">
    <location>
        <begin position="64"/>
        <end position="101"/>
    </location>
</feature>
<dbReference type="WBParaSite" id="ASIM_0001502801-mRNA-1">
    <property type="protein sequence ID" value="ASIM_0001502801-mRNA-1"/>
    <property type="gene ID" value="ASIM_0001502801"/>
</dbReference>
<keyword evidence="2" id="KW-0812">Transmembrane</keyword>
<name>A0A0M3K298_ANISI</name>
<feature type="transmembrane region" description="Helical" evidence="2">
    <location>
        <begin position="226"/>
        <end position="251"/>
    </location>
</feature>
<evidence type="ECO:0000256" key="1">
    <source>
        <dbReference type="PROSITE-ProRule" id="PRU00076"/>
    </source>
</evidence>
<protein>
    <submittedName>
        <fullName evidence="7">EGF-like domain-containing protein</fullName>
    </submittedName>
</protein>
<dbReference type="EMBL" id="UYRR01031756">
    <property type="protein sequence ID" value="VDK52430.1"/>
    <property type="molecule type" value="Genomic_DNA"/>
</dbReference>
<keyword evidence="2" id="KW-1133">Transmembrane helix</keyword>
<feature type="disulfide bond" evidence="1">
    <location>
        <begin position="91"/>
        <end position="100"/>
    </location>
</feature>
<dbReference type="OrthoDB" id="10045365at2759"/>
<evidence type="ECO:0000256" key="2">
    <source>
        <dbReference type="SAM" id="Phobius"/>
    </source>
</evidence>
<keyword evidence="3" id="KW-0732">Signal</keyword>
<dbReference type="InterPro" id="IPR002049">
    <property type="entry name" value="LE_dom"/>
</dbReference>
<keyword evidence="1" id="KW-0245">EGF-like domain</keyword>
<keyword evidence="2" id="KW-0472">Membrane</keyword>
<feature type="chain" id="PRO_5043121197" evidence="3">
    <location>
        <begin position="17"/>
        <end position="269"/>
    </location>
</feature>
<dbReference type="PROSITE" id="PS00022">
    <property type="entry name" value="EGF_1"/>
    <property type="match status" value="2"/>
</dbReference>
<dbReference type="PANTHER" id="PTHR24035">
    <property type="entry name" value="MULTIPLE EPIDERMAL GROWTH FACTOR-LIKE DOMAINS PROTEIN"/>
    <property type="match status" value="1"/>
</dbReference>
<feature type="signal peptide" evidence="3">
    <location>
        <begin position="1"/>
        <end position="16"/>
    </location>
</feature>
<comment type="caution">
    <text evidence="1">Lacks conserved residue(s) required for the propagation of feature annotation.</text>
</comment>
<keyword evidence="6" id="KW-1185">Reference proteome</keyword>
<reference evidence="5 6" key="2">
    <citation type="submission" date="2018-11" db="EMBL/GenBank/DDBJ databases">
        <authorList>
            <consortium name="Pathogen Informatics"/>
        </authorList>
    </citation>
    <scope>NUCLEOTIDE SEQUENCE [LARGE SCALE GENOMIC DNA]</scope>
</reference>
<sequence length="269" mass="29174">MWLSFALEVLLTVTYAVNCNMQVLSSSNIPSQPIFFGPEVVVNITCLNGGSIIDGKCHCQPRFEGTQCELEPCLNGGMRSKSPSANGRCHCPYGLTGDRCERVTHCVEGKGKLVDGKCKCSDRWSGLFCQLRTCYNGVSVGSDAGTFCLCDIGYKGPFCDIPIVCIHGAISSENVCVCEPNWVGESCDRCAIVIHSDHRLEDNECHLIVNDEEALMVIKNPDGHEYWTIVVIGGCVAFIVVLIAISSVVVIKRYHSKASRVGLTAATDV</sequence>
<evidence type="ECO:0000313" key="5">
    <source>
        <dbReference type="EMBL" id="VDK52430.1"/>
    </source>
</evidence>
<organism evidence="7">
    <name type="scientific">Anisakis simplex</name>
    <name type="common">Herring worm</name>
    <dbReference type="NCBI Taxonomy" id="6269"/>
    <lineage>
        <taxon>Eukaryota</taxon>
        <taxon>Metazoa</taxon>
        <taxon>Ecdysozoa</taxon>
        <taxon>Nematoda</taxon>
        <taxon>Chromadorea</taxon>
        <taxon>Rhabditida</taxon>
        <taxon>Spirurina</taxon>
        <taxon>Ascaridomorpha</taxon>
        <taxon>Ascaridoidea</taxon>
        <taxon>Anisakidae</taxon>
        <taxon>Anisakis</taxon>
        <taxon>Anisakis simplex complex</taxon>
    </lineage>
</organism>
<dbReference type="InterPro" id="IPR000742">
    <property type="entry name" value="EGF"/>
</dbReference>
<dbReference type="PROSITE" id="PS01186">
    <property type="entry name" value="EGF_2"/>
    <property type="match status" value="1"/>
</dbReference>
<dbReference type="PANTHER" id="PTHR24035:SF109">
    <property type="entry name" value="PROTEIN DRAPER"/>
    <property type="match status" value="1"/>
</dbReference>
<evidence type="ECO:0000256" key="3">
    <source>
        <dbReference type="SAM" id="SignalP"/>
    </source>
</evidence>
<dbReference type="Proteomes" id="UP000267096">
    <property type="component" value="Unassembled WGS sequence"/>
</dbReference>
<dbReference type="Pfam" id="PF00053">
    <property type="entry name" value="EGF_laminin"/>
    <property type="match status" value="2"/>
</dbReference>
<accession>A0A0M3K298</accession>
<evidence type="ECO:0000259" key="4">
    <source>
        <dbReference type="PROSITE" id="PS50026"/>
    </source>
</evidence>
<dbReference type="AlphaFoldDB" id="A0A0M3K298"/>